<evidence type="ECO:0000259" key="5">
    <source>
        <dbReference type="Pfam" id="PF04412"/>
    </source>
</evidence>
<dbReference type="Pfam" id="PF04412">
    <property type="entry name" value="AcnX"/>
    <property type="match status" value="1"/>
</dbReference>
<evidence type="ECO:0000313" key="7">
    <source>
        <dbReference type="Proteomes" id="UP001549076"/>
    </source>
</evidence>
<evidence type="ECO:0000256" key="2">
    <source>
        <dbReference type="ARBA" id="ARBA00023239"/>
    </source>
</evidence>
<dbReference type="PANTHER" id="PTHR36577">
    <property type="entry name" value="DUF521 DOMAIN PROTEIN (AFU_ORTHOLOGUE AFUA_6G00490)"/>
    <property type="match status" value="1"/>
</dbReference>
<evidence type="ECO:0000313" key="6">
    <source>
        <dbReference type="EMBL" id="MET3794276.1"/>
    </source>
</evidence>
<dbReference type="CDD" id="cd01355">
    <property type="entry name" value="AcnX"/>
    <property type="match status" value="1"/>
</dbReference>
<keyword evidence="1" id="KW-0408">Iron</keyword>
<feature type="domain" description="Phosphomevalonate dehydratase small subunit-like" evidence="4">
    <location>
        <begin position="128"/>
        <end position="209"/>
    </location>
</feature>
<dbReference type="CDD" id="cd01356">
    <property type="entry name" value="AcnX_swivel"/>
    <property type="match status" value="1"/>
</dbReference>
<dbReference type="InterPro" id="IPR002840">
    <property type="entry name" value="PMDh-S-like_dom"/>
</dbReference>
<comment type="caution">
    <text evidence="6">The sequence shown here is derived from an EMBL/GenBank/DDBJ whole genome shotgun (WGS) entry which is preliminary data.</text>
</comment>
<reference evidence="6 7" key="1">
    <citation type="submission" date="2024-06" db="EMBL/GenBank/DDBJ databases">
        <title>Genomic Encyclopedia of Type Strains, Phase IV (KMG-IV): sequencing the most valuable type-strain genomes for metagenomic binning, comparative biology and taxonomic classification.</title>
        <authorList>
            <person name="Goeker M."/>
        </authorList>
    </citation>
    <scope>NUCLEOTIDE SEQUENCE [LARGE SCALE GENOMIC DNA]</scope>
    <source>
        <strain evidence="6 7">DSM 27865</strain>
    </source>
</reference>
<dbReference type="Proteomes" id="UP001549076">
    <property type="component" value="Unassembled WGS sequence"/>
</dbReference>
<name>A0ABV2N639_9HYPH</name>
<protein>
    <submittedName>
        <fullName evidence="6">Aconitase/putative aconitase with swiveling domain</fullName>
    </submittedName>
</protein>
<feature type="region of interest" description="Disordered" evidence="3">
    <location>
        <begin position="1"/>
        <end position="24"/>
    </location>
</feature>
<sequence>MAAAGRSIKNPGRKSLPFHHAGQNKRQHLRAETAAFQASNAAFPTAFRQVTVLSGWCGKVDLKQVCCWFSFVGGTDGLKAGAQSAPNVLPTRFRARNNLSMADQGSSTASIILAGTAQGRIVSTHEALSFWGGVDPASGRVIDAHHPLHGELLTGAILLMPTSRGSCSGSGVLLDMALTGKAPTALVFCEDEDVLTLGGLVASEMFGKTVPIMRISPNAFQELSRARTATIGDAAIKAEGLAIPLAAKAPRSLHLSASDKAKLEGAHGEAVRQAMRIICAMATQQGAARLVDVTQVHIDGCIYAGPANLTFAEHFAKMGARVCVPTTTNAISVDHDNWRAQGVLSSFGLPAARLADAYVRMGCSSSFTCAPYLLDSAPRAGDCIAWAESNAVIFANTVLGARTAKHPDFLDLCIALTGRAPLAGAYLDAGRKARCIIEVEWPDHADEAIWPLVGYLAGRASPDHVPLLRGLAATRPSRDNLQALCAAFGTTSAAPMLHIEGVTPDAENAAADDADRVRITRGDIGAAWLSLNSGPEEVDLVAFGSPHASLEELHAIADAFGSRRKRPEVAVIVTAGRDVIAQARRDGVLARLESSGVRVLPDLCWCSITEPVFPPKARTVMTTSGKYAHYGPGLSGRVVRFGALADCVRAAIEGRAPSRIPEWMA</sequence>
<evidence type="ECO:0000259" key="4">
    <source>
        <dbReference type="Pfam" id="PF01989"/>
    </source>
</evidence>
<keyword evidence="2" id="KW-0456">Lyase</keyword>
<dbReference type="EMBL" id="JBEPML010000022">
    <property type="protein sequence ID" value="MET3794276.1"/>
    <property type="molecule type" value="Genomic_DNA"/>
</dbReference>
<dbReference type="SUPFAM" id="SSF52016">
    <property type="entry name" value="LeuD/IlvD-like"/>
    <property type="match status" value="1"/>
</dbReference>
<dbReference type="InterPro" id="IPR007506">
    <property type="entry name" value="PMDh-L-like_dom"/>
</dbReference>
<feature type="domain" description="Phosphomevalonate dehydratase large subunit-like" evidence="5">
    <location>
        <begin position="253"/>
        <end position="649"/>
    </location>
</feature>
<proteinExistence type="predicted"/>
<evidence type="ECO:0000256" key="3">
    <source>
        <dbReference type="SAM" id="MobiDB-lite"/>
    </source>
</evidence>
<evidence type="ECO:0000256" key="1">
    <source>
        <dbReference type="ARBA" id="ARBA00023004"/>
    </source>
</evidence>
<organism evidence="6 7">
    <name type="scientific">Aquamicrobium terrae</name>
    <dbReference type="NCBI Taxonomy" id="1324945"/>
    <lineage>
        <taxon>Bacteria</taxon>
        <taxon>Pseudomonadati</taxon>
        <taxon>Pseudomonadota</taxon>
        <taxon>Alphaproteobacteria</taxon>
        <taxon>Hyphomicrobiales</taxon>
        <taxon>Phyllobacteriaceae</taxon>
        <taxon>Aquamicrobium</taxon>
    </lineage>
</organism>
<gene>
    <name evidence="6" type="ORF">ABID37_004516</name>
</gene>
<keyword evidence="7" id="KW-1185">Reference proteome</keyword>
<dbReference type="Gene3D" id="3.50.30.10">
    <property type="entry name" value="Phosphohistidine domain"/>
    <property type="match status" value="1"/>
</dbReference>
<dbReference type="PANTHER" id="PTHR36577:SF3">
    <property type="entry name" value="DUF521 DOMAIN PROTEIN (AFU_ORTHOLOGUE AFUA_6G00490)"/>
    <property type="match status" value="1"/>
</dbReference>
<dbReference type="Pfam" id="PF01989">
    <property type="entry name" value="AcnX_swivel_put"/>
    <property type="match status" value="1"/>
</dbReference>
<accession>A0ABV2N639</accession>